<sequence>MNSVSRSLCSGWTWFCDCTLHIIKSVGTLAFSNQAGDSVPFYFHYHASCSENYQDSRESLTARKVTALMNAARSADDDAIIKLFLEALDLSFADGDGNTALHLAAKCQTDLEREASGDRASPLGSERQAVLEDSPIDPSPFEYTRWNDELIANTTEWKPNGKVLLALDGGGVKSLVLTQILLYLEDELNGNFLPRIDWIAGTSSGGVTALMLCHGMEVN</sequence>
<dbReference type="PANTHER" id="PTHR24139">
    <property type="entry name" value="CALCIUM-INDEPENDENT PHOSPHOLIPASE A2"/>
    <property type="match status" value="1"/>
</dbReference>
<dbReference type="InterPro" id="IPR002641">
    <property type="entry name" value="PNPLA_dom"/>
</dbReference>
<dbReference type="PANTHER" id="PTHR24139:SF34">
    <property type="entry name" value="85_88 KDA CALCIUM-INDEPENDENT PHOSPHOLIPASE A2"/>
    <property type="match status" value="1"/>
</dbReference>
<dbReference type="Proteomes" id="UP000268014">
    <property type="component" value="Unassembled WGS sequence"/>
</dbReference>
<evidence type="ECO:0000313" key="7">
    <source>
        <dbReference type="EMBL" id="VDO89670.1"/>
    </source>
</evidence>
<keyword evidence="2" id="KW-0378">Hydrolase</keyword>
<dbReference type="Gene3D" id="3.40.1090.10">
    <property type="entry name" value="Cytosolic phospholipase A2 catalytic domain"/>
    <property type="match status" value="1"/>
</dbReference>
<keyword evidence="4" id="KW-0443">Lipid metabolism</keyword>
<dbReference type="OrthoDB" id="10021675at2759"/>
<protein>
    <submittedName>
        <fullName evidence="9">PNPLA domain-containing protein</fullName>
    </submittedName>
</protein>
<dbReference type="Gene3D" id="1.25.40.20">
    <property type="entry name" value="Ankyrin repeat-containing domain"/>
    <property type="match status" value="1"/>
</dbReference>
<feature type="short sequence motif" description="GXSXG" evidence="5">
    <location>
        <begin position="201"/>
        <end position="205"/>
    </location>
</feature>
<dbReference type="InterPro" id="IPR016035">
    <property type="entry name" value="Acyl_Trfase/lysoPLipase"/>
</dbReference>
<evidence type="ECO:0000313" key="8">
    <source>
        <dbReference type="Proteomes" id="UP000268014"/>
    </source>
</evidence>
<proteinExistence type="predicted"/>
<evidence type="ECO:0000256" key="4">
    <source>
        <dbReference type="ARBA" id="ARBA00023098"/>
    </source>
</evidence>
<keyword evidence="3" id="KW-0040">ANK repeat</keyword>
<evidence type="ECO:0000256" key="5">
    <source>
        <dbReference type="PROSITE-ProRule" id="PRU01161"/>
    </source>
</evidence>
<dbReference type="PROSITE" id="PS51635">
    <property type="entry name" value="PNPLA"/>
    <property type="match status" value="1"/>
</dbReference>
<feature type="domain" description="PNPLA" evidence="6">
    <location>
        <begin position="165"/>
        <end position="219"/>
    </location>
</feature>
<dbReference type="STRING" id="6290.A0A0N4XAK8"/>
<organism evidence="9">
    <name type="scientific">Haemonchus placei</name>
    <name type="common">Barber's pole worm</name>
    <dbReference type="NCBI Taxonomy" id="6290"/>
    <lineage>
        <taxon>Eukaryota</taxon>
        <taxon>Metazoa</taxon>
        <taxon>Ecdysozoa</taxon>
        <taxon>Nematoda</taxon>
        <taxon>Chromadorea</taxon>
        <taxon>Rhabditida</taxon>
        <taxon>Rhabditina</taxon>
        <taxon>Rhabditomorpha</taxon>
        <taxon>Strongyloidea</taxon>
        <taxon>Trichostrongylidae</taxon>
        <taxon>Haemonchus</taxon>
    </lineage>
</organism>
<evidence type="ECO:0000256" key="3">
    <source>
        <dbReference type="ARBA" id="ARBA00023043"/>
    </source>
</evidence>
<reference evidence="7 8" key="2">
    <citation type="submission" date="2018-11" db="EMBL/GenBank/DDBJ databases">
        <authorList>
            <consortium name="Pathogen Informatics"/>
        </authorList>
    </citation>
    <scope>NUCLEOTIDE SEQUENCE [LARGE SCALE GENOMIC DNA]</scope>
    <source>
        <strain evidence="7 8">MHpl1</strain>
    </source>
</reference>
<dbReference type="GO" id="GO:0005739">
    <property type="term" value="C:mitochondrion"/>
    <property type="evidence" value="ECO:0007669"/>
    <property type="project" value="TreeGrafter"/>
</dbReference>
<evidence type="ECO:0000259" key="6">
    <source>
        <dbReference type="PROSITE" id="PS51635"/>
    </source>
</evidence>
<dbReference type="GO" id="GO:2000304">
    <property type="term" value="P:positive regulation of ceramide biosynthetic process"/>
    <property type="evidence" value="ECO:0007669"/>
    <property type="project" value="TreeGrafter"/>
</dbReference>
<keyword evidence="8" id="KW-1185">Reference proteome</keyword>
<dbReference type="SUPFAM" id="SSF48403">
    <property type="entry name" value="Ankyrin repeat"/>
    <property type="match status" value="1"/>
</dbReference>
<dbReference type="InterPro" id="IPR036770">
    <property type="entry name" value="Ankyrin_rpt-contain_sf"/>
</dbReference>
<dbReference type="InterPro" id="IPR047148">
    <property type="entry name" value="PLPL9"/>
</dbReference>
<evidence type="ECO:0000313" key="9">
    <source>
        <dbReference type="WBParaSite" id="HPLM_0002140301-mRNA-1"/>
    </source>
</evidence>
<dbReference type="SUPFAM" id="SSF52151">
    <property type="entry name" value="FabD/lysophospholipase-like"/>
    <property type="match status" value="1"/>
</dbReference>
<dbReference type="GO" id="GO:0006629">
    <property type="term" value="P:lipid metabolic process"/>
    <property type="evidence" value="ECO:0007669"/>
    <property type="project" value="UniProtKB-KW"/>
</dbReference>
<dbReference type="WBParaSite" id="HPLM_0002140301-mRNA-1">
    <property type="protein sequence ID" value="HPLM_0002140301-mRNA-1"/>
    <property type="gene ID" value="HPLM_0002140301"/>
</dbReference>
<dbReference type="GO" id="GO:0052816">
    <property type="term" value="F:long-chain fatty acyl-CoA hydrolase activity"/>
    <property type="evidence" value="ECO:0007669"/>
    <property type="project" value="TreeGrafter"/>
</dbReference>
<dbReference type="Pfam" id="PF01734">
    <property type="entry name" value="Patatin"/>
    <property type="match status" value="1"/>
</dbReference>
<name>A0A0N4XAK8_HAEPC</name>
<keyword evidence="1" id="KW-0677">Repeat</keyword>
<dbReference type="GO" id="GO:0047499">
    <property type="term" value="F:calcium-independent phospholipase A2 activity"/>
    <property type="evidence" value="ECO:0007669"/>
    <property type="project" value="InterPro"/>
</dbReference>
<reference evidence="9" key="1">
    <citation type="submission" date="2017-02" db="UniProtKB">
        <authorList>
            <consortium name="WormBaseParasite"/>
        </authorList>
    </citation>
    <scope>IDENTIFICATION</scope>
</reference>
<dbReference type="AlphaFoldDB" id="A0A0N4XAK8"/>
<evidence type="ECO:0000256" key="1">
    <source>
        <dbReference type="ARBA" id="ARBA00022737"/>
    </source>
</evidence>
<gene>
    <name evidence="7" type="ORF">HPLM_LOCUS21392</name>
</gene>
<accession>A0A0N4XAK8</accession>
<dbReference type="EMBL" id="UZAF01023361">
    <property type="protein sequence ID" value="VDO89670.1"/>
    <property type="molecule type" value="Genomic_DNA"/>
</dbReference>
<comment type="caution">
    <text evidence="5">Lacks conserved residue(s) required for the propagation of feature annotation.</text>
</comment>
<evidence type="ECO:0000256" key="2">
    <source>
        <dbReference type="ARBA" id="ARBA00022801"/>
    </source>
</evidence>